<evidence type="ECO:0000313" key="1">
    <source>
        <dbReference type="EMBL" id="GBM06813.1"/>
    </source>
</evidence>
<accession>A0A4Y2CR11</accession>
<organism evidence="1 2">
    <name type="scientific">Araneus ventricosus</name>
    <name type="common">Orbweaver spider</name>
    <name type="synonym">Epeira ventricosa</name>
    <dbReference type="NCBI Taxonomy" id="182803"/>
    <lineage>
        <taxon>Eukaryota</taxon>
        <taxon>Metazoa</taxon>
        <taxon>Ecdysozoa</taxon>
        <taxon>Arthropoda</taxon>
        <taxon>Chelicerata</taxon>
        <taxon>Arachnida</taxon>
        <taxon>Araneae</taxon>
        <taxon>Araneomorphae</taxon>
        <taxon>Entelegynae</taxon>
        <taxon>Araneoidea</taxon>
        <taxon>Araneidae</taxon>
        <taxon>Araneus</taxon>
    </lineage>
</organism>
<proteinExistence type="predicted"/>
<gene>
    <name evidence="1" type="ORF">AVEN_173575_1</name>
</gene>
<name>A0A4Y2CR11_ARAVE</name>
<comment type="caution">
    <text evidence="1">The sequence shown here is derived from an EMBL/GenBank/DDBJ whole genome shotgun (WGS) entry which is preliminary data.</text>
</comment>
<dbReference type="EMBL" id="BGPR01000234">
    <property type="protein sequence ID" value="GBM06813.1"/>
    <property type="molecule type" value="Genomic_DNA"/>
</dbReference>
<reference evidence="1 2" key="1">
    <citation type="journal article" date="2019" name="Sci. Rep.">
        <title>Orb-weaving spider Araneus ventricosus genome elucidates the spidroin gene catalogue.</title>
        <authorList>
            <person name="Kono N."/>
            <person name="Nakamura H."/>
            <person name="Ohtoshi R."/>
            <person name="Moran D.A.P."/>
            <person name="Shinohara A."/>
            <person name="Yoshida Y."/>
            <person name="Fujiwara M."/>
            <person name="Mori M."/>
            <person name="Tomita M."/>
            <person name="Arakawa K."/>
        </authorList>
    </citation>
    <scope>NUCLEOTIDE SEQUENCE [LARGE SCALE GENOMIC DNA]</scope>
</reference>
<keyword evidence="2" id="KW-1185">Reference proteome</keyword>
<protein>
    <submittedName>
        <fullName evidence="1">Uncharacterized protein</fullName>
    </submittedName>
</protein>
<dbReference type="Proteomes" id="UP000499080">
    <property type="component" value="Unassembled WGS sequence"/>
</dbReference>
<dbReference type="AlphaFoldDB" id="A0A4Y2CR11"/>
<sequence length="103" mass="12084">MFLLQSSEMQFWDDKRNVTTHSYNPMKHSQTVLTANKIQGTRAADILIRYTTARLVLHREVIQCRKPSMEFGCLSFHRLGPKSTNLKLIGPKFQTDLQCWWQD</sequence>
<evidence type="ECO:0000313" key="2">
    <source>
        <dbReference type="Proteomes" id="UP000499080"/>
    </source>
</evidence>